<evidence type="ECO:0000313" key="3">
    <source>
        <dbReference type="Proteomes" id="UP000835052"/>
    </source>
</evidence>
<dbReference type="GO" id="GO:0051087">
    <property type="term" value="F:protein-folding chaperone binding"/>
    <property type="evidence" value="ECO:0007669"/>
    <property type="project" value="InterPro"/>
</dbReference>
<keyword evidence="1" id="KW-0175">Coiled coil</keyword>
<protein>
    <recommendedName>
        <fullName evidence="4">BAG domain-containing protein</fullName>
    </recommendedName>
</protein>
<dbReference type="InterPro" id="IPR037689">
    <property type="entry name" value="BAG2"/>
</dbReference>
<sequence length="194" mass="22322">MHRMSNNSRIVPMQLMRDRSVDDFNDQVVGMLDEVERRVEQLREAASLLEQEKDLILDTLNNVVVNTDLLRLGQGDREDINATTNRLAQRTKAVEVVVNTPRSAEQQKALSSVNQLVDGIVQKMTNDLNSSKDICNRYLNACDPEERGPIDQKFQAQIIECTADDQKKIRKKLNQLISQIERAERQCIPQWYNN</sequence>
<evidence type="ECO:0000256" key="1">
    <source>
        <dbReference type="SAM" id="Coils"/>
    </source>
</evidence>
<dbReference type="Proteomes" id="UP000835052">
    <property type="component" value="Unassembled WGS sequence"/>
</dbReference>
<evidence type="ECO:0008006" key="4">
    <source>
        <dbReference type="Google" id="ProtNLM"/>
    </source>
</evidence>
<dbReference type="OrthoDB" id="6284251at2759"/>
<dbReference type="EMBL" id="CAJGYM010000091">
    <property type="protein sequence ID" value="CAD6197325.1"/>
    <property type="molecule type" value="Genomic_DNA"/>
</dbReference>
<dbReference type="GO" id="GO:0050821">
    <property type="term" value="P:protein stabilization"/>
    <property type="evidence" value="ECO:0007669"/>
    <property type="project" value="TreeGrafter"/>
</dbReference>
<reference evidence="2" key="1">
    <citation type="submission" date="2020-10" db="EMBL/GenBank/DDBJ databases">
        <authorList>
            <person name="Kikuchi T."/>
        </authorList>
    </citation>
    <scope>NUCLEOTIDE SEQUENCE</scope>
    <source>
        <strain evidence="2">NKZ352</strain>
    </source>
</reference>
<gene>
    <name evidence="2" type="ORF">CAUJ_LOCUS13234</name>
</gene>
<dbReference type="PANTHER" id="PTHR12334">
    <property type="entry name" value="BAG FAMILY MOLECULAR CHAPERONE REGULATOR 2"/>
    <property type="match status" value="1"/>
</dbReference>
<evidence type="ECO:0000313" key="2">
    <source>
        <dbReference type="EMBL" id="CAD6197325.1"/>
    </source>
</evidence>
<proteinExistence type="predicted"/>
<accession>A0A8S1HQ23</accession>
<dbReference type="Gene3D" id="1.20.58.890">
    <property type="match status" value="1"/>
</dbReference>
<dbReference type="AlphaFoldDB" id="A0A8S1HQ23"/>
<dbReference type="PANTHER" id="PTHR12334:SF6">
    <property type="entry name" value="BAG FAMILY MOLECULAR CHAPERONE REGULATOR 2"/>
    <property type="match status" value="1"/>
</dbReference>
<comment type="caution">
    <text evidence="2">The sequence shown here is derived from an EMBL/GenBank/DDBJ whole genome shotgun (WGS) entry which is preliminary data.</text>
</comment>
<name>A0A8S1HQ23_9PELO</name>
<feature type="coiled-coil region" evidence="1">
    <location>
        <begin position="25"/>
        <end position="59"/>
    </location>
</feature>
<organism evidence="2 3">
    <name type="scientific">Caenorhabditis auriculariae</name>
    <dbReference type="NCBI Taxonomy" id="2777116"/>
    <lineage>
        <taxon>Eukaryota</taxon>
        <taxon>Metazoa</taxon>
        <taxon>Ecdysozoa</taxon>
        <taxon>Nematoda</taxon>
        <taxon>Chromadorea</taxon>
        <taxon>Rhabditida</taxon>
        <taxon>Rhabditina</taxon>
        <taxon>Rhabditomorpha</taxon>
        <taxon>Rhabditoidea</taxon>
        <taxon>Rhabditidae</taxon>
        <taxon>Peloderinae</taxon>
        <taxon>Caenorhabditis</taxon>
    </lineage>
</organism>
<keyword evidence="3" id="KW-1185">Reference proteome</keyword>
<dbReference type="GO" id="GO:0000774">
    <property type="term" value="F:adenyl-nucleotide exchange factor activity"/>
    <property type="evidence" value="ECO:0007669"/>
    <property type="project" value="InterPro"/>
</dbReference>